<dbReference type="GO" id="GO:0005544">
    <property type="term" value="F:calcium-dependent phospholipid binding"/>
    <property type="evidence" value="ECO:0007669"/>
    <property type="project" value="InterPro"/>
</dbReference>
<dbReference type="GO" id="GO:0005509">
    <property type="term" value="F:calcium ion binding"/>
    <property type="evidence" value="ECO:0007669"/>
    <property type="project" value="InterPro"/>
</dbReference>
<dbReference type="InterPro" id="IPR018502">
    <property type="entry name" value="Annexin_repeat"/>
</dbReference>
<dbReference type="EMBL" id="KQ965733">
    <property type="protein sequence ID" value="KXS21266.1"/>
    <property type="molecule type" value="Genomic_DNA"/>
</dbReference>
<dbReference type="PANTHER" id="PTHR10502">
    <property type="entry name" value="ANNEXIN"/>
    <property type="match status" value="1"/>
</dbReference>
<keyword evidence="3" id="KW-0041">Annexin</keyword>
<feature type="compositionally biased region" description="Basic and acidic residues" evidence="4">
    <location>
        <begin position="241"/>
        <end position="251"/>
    </location>
</feature>
<dbReference type="GO" id="GO:0005634">
    <property type="term" value="C:nucleus"/>
    <property type="evidence" value="ECO:0007669"/>
    <property type="project" value="TreeGrafter"/>
</dbReference>
<feature type="compositionally biased region" description="Polar residues" evidence="4">
    <location>
        <begin position="113"/>
        <end position="151"/>
    </location>
</feature>
<dbReference type="Gene3D" id="1.10.220.10">
    <property type="entry name" value="Annexin"/>
    <property type="match status" value="3"/>
</dbReference>
<reference evidence="5 6" key="1">
    <citation type="journal article" date="2015" name="Genome Biol. Evol.">
        <title>Phylogenomic analyses indicate that early fungi evolved digesting cell walls of algal ancestors of land plants.</title>
        <authorList>
            <person name="Chang Y."/>
            <person name="Wang S."/>
            <person name="Sekimoto S."/>
            <person name="Aerts A.L."/>
            <person name="Choi C."/>
            <person name="Clum A."/>
            <person name="LaButti K.M."/>
            <person name="Lindquist E.A."/>
            <person name="Yee Ngan C."/>
            <person name="Ohm R.A."/>
            <person name="Salamov A.A."/>
            <person name="Grigoriev I.V."/>
            <person name="Spatafora J.W."/>
            <person name="Berbee M.L."/>
        </authorList>
    </citation>
    <scope>NUCLEOTIDE SEQUENCE [LARGE SCALE GENOMIC DNA]</scope>
    <source>
        <strain evidence="5 6">JEL478</strain>
    </source>
</reference>
<protein>
    <submittedName>
        <fullName evidence="5">Annexin</fullName>
    </submittedName>
</protein>
<feature type="region of interest" description="Disordered" evidence="4">
    <location>
        <begin position="1"/>
        <end position="323"/>
    </location>
</feature>
<feature type="compositionally biased region" description="Basic and acidic residues" evidence="4">
    <location>
        <begin position="97"/>
        <end position="111"/>
    </location>
</feature>
<accession>A0A139AWZ8</accession>
<evidence type="ECO:0000313" key="5">
    <source>
        <dbReference type="EMBL" id="KXS21266.1"/>
    </source>
</evidence>
<dbReference type="STRING" id="1344416.A0A139AWZ8"/>
<dbReference type="GO" id="GO:0001786">
    <property type="term" value="F:phosphatidylserine binding"/>
    <property type="evidence" value="ECO:0007669"/>
    <property type="project" value="TreeGrafter"/>
</dbReference>
<dbReference type="AlphaFoldDB" id="A0A139AWZ8"/>
<dbReference type="OrthoDB" id="37886at2759"/>
<name>A0A139AWZ8_GONPJ</name>
<dbReference type="SUPFAM" id="SSF47874">
    <property type="entry name" value="Annexin"/>
    <property type="match status" value="1"/>
</dbReference>
<gene>
    <name evidence="5" type="ORF">M427DRAFT_27680</name>
</gene>
<organism evidence="5 6">
    <name type="scientific">Gonapodya prolifera (strain JEL478)</name>
    <name type="common">Monoblepharis prolifera</name>
    <dbReference type="NCBI Taxonomy" id="1344416"/>
    <lineage>
        <taxon>Eukaryota</taxon>
        <taxon>Fungi</taxon>
        <taxon>Fungi incertae sedis</taxon>
        <taxon>Chytridiomycota</taxon>
        <taxon>Chytridiomycota incertae sedis</taxon>
        <taxon>Monoblepharidomycetes</taxon>
        <taxon>Monoblepharidales</taxon>
        <taxon>Gonapodyaceae</taxon>
        <taxon>Gonapodya</taxon>
    </lineage>
</organism>
<keyword evidence="6" id="KW-1185">Reference proteome</keyword>
<proteinExistence type="inferred from homology"/>
<sequence>MQQREREPARVLDTVGKRTYVLSQGKALPTPETSRQRSQSRSVSRDRSRDASRSLQETRDGADGAESQRGFRSGEDEKIHDDALRILTEIAKPRGVSAERRSPGPGDRPDYRSSPSGDSLRSRQRNASPSQPHDSATTAPGRRPSNTSRNPGLTILLPDPYHHEEQRPATHRVLYADPHNKAPLPGGGQRRASVSPGPSRSLDSTHGTYGTHERAHSASFHAIPSSHGTHERAVSASYDAHGSHDHEHRASLPDITSMHYTPPTTATHPRSLHPPSTHDSSRAPHPIAGADRDRDRGLRTSSSSSSSSARAAEPPHPAPVLTPSTLHRAIAARDRPTLIALLCRTPPDVMAAVAREFRAAYHDESPARYLRAKLGGLGGIGGVGGVDAHVLDVLEGCAMGMVEFHIKVLHESLGRFTADHDALIDVLTGVSVADLRVLKSAYQQTYSRALEVDVHRGAYGVFETLCDAIMNVDHRSAPHRLDVADDVTALYQAGEARLGKDNAAFFTILTERPAEHLCKVFAMYENKYHTSITAAIKSEFIVQHYTAKALLALVAVAVDRPAHVADSIHDALASSHARLTRLVVRYRSESDRVAIARAYARKYGRSLAEAVSERTEGEYRVALLACLGVDVEL</sequence>
<dbReference type="PROSITE" id="PS51897">
    <property type="entry name" value="ANNEXIN_2"/>
    <property type="match status" value="2"/>
</dbReference>
<evidence type="ECO:0000256" key="1">
    <source>
        <dbReference type="ARBA" id="ARBA00007831"/>
    </source>
</evidence>
<evidence type="ECO:0000256" key="3">
    <source>
        <dbReference type="ARBA" id="ARBA00023216"/>
    </source>
</evidence>
<keyword evidence="2" id="KW-0677">Repeat</keyword>
<dbReference type="InterPro" id="IPR037104">
    <property type="entry name" value="Annexin_sf"/>
</dbReference>
<dbReference type="Proteomes" id="UP000070544">
    <property type="component" value="Unassembled WGS sequence"/>
</dbReference>
<dbReference type="GO" id="GO:0005737">
    <property type="term" value="C:cytoplasm"/>
    <property type="evidence" value="ECO:0007669"/>
    <property type="project" value="TreeGrafter"/>
</dbReference>
<feature type="compositionally biased region" description="Basic and acidic residues" evidence="4">
    <location>
        <begin position="43"/>
        <end position="62"/>
    </location>
</feature>
<dbReference type="GO" id="GO:0005886">
    <property type="term" value="C:plasma membrane"/>
    <property type="evidence" value="ECO:0007669"/>
    <property type="project" value="TreeGrafter"/>
</dbReference>
<evidence type="ECO:0000256" key="4">
    <source>
        <dbReference type="SAM" id="MobiDB-lite"/>
    </source>
</evidence>
<feature type="compositionally biased region" description="Basic and acidic residues" evidence="4">
    <location>
        <begin position="1"/>
        <end position="10"/>
    </location>
</feature>
<dbReference type="Pfam" id="PF00191">
    <property type="entry name" value="Annexin"/>
    <property type="match status" value="3"/>
</dbReference>
<feature type="compositionally biased region" description="Polar residues" evidence="4">
    <location>
        <begin position="258"/>
        <end position="268"/>
    </location>
</feature>
<evidence type="ECO:0000313" key="6">
    <source>
        <dbReference type="Proteomes" id="UP000070544"/>
    </source>
</evidence>
<feature type="compositionally biased region" description="Basic and acidic residues" evidence="4">
    <location>
        <begin position="72"/>
        <end position="84"/>
    </location>
</feature>
<dbReference type="SMART" id="SM00335">
    <property type="entry name" value="ANX"/>
    <property type="match status" value="3"/>
</dbReference>
<feature type="compositionally biased region" description="Polar residues" evidence="4">
    <location>
        <begin position="196"/>
        <end position="208"/>
    </location>
</feature>
<evidence type="ECO:0000256" key="2">
    <source>
        <dbReference type="ARBA" id="ARBA00022737"/>
    </source>
</evidence>
<dbReference type="GO" id="GO:0012506">
    <property type="term" value="C:vesicle membrane"/>
    <property type="evidence" value="ECO:0007669"/>
    <property type="project" value="TreeGrafter"/>
</dbReference>
<comment type="similarity">
    <text evidence="1">Belongs to the annexin family.</text>
</comment>
<dbReference type="PANTHER" id="PTHR10502:SF102">
    <property type="entry name" value="ANNEXIN B11"/>
    <property type="match status" value="1"/>
</dbReference>